<evidence type="ECO:0000313" key="2">
    <source>
        <dbReference type="EMBL" id="GLS16400.1"/>
    </source>
</evidence>
<feature type="region of interest" description="Disordered" evidence="1">
    <location>
        <begin position="52"/>
        <end position="72"/>
    </location>
</feature>
<gene>
    <name evidence="2" type="ORF">GCM10007935_38400</name>
</gene>
<sequence length="72" mass="8025">MRIRGRRQAQPGAARHGTNKVHTVMEGQYRSLSYVGDKHAVVVDEPLHQPLSAAQDSAWRSEEAPARATFRS</sequence>
<protein>
    <recommendedName>
        <fullName evidence="4">Transposase</fullName>
    </recommendedName>
</protein>
<keyword evidence="3" id="KW-1185">Reference proteome</keyword>
<evidence type="ECO:0000256" key="1">
    <source>
        <dbReference type="SAM" id="MobiDB-lite"/>
    </source>
</evidence>
<organism evidence="2 3">
    <name type="scientific">Hydrogenophaga electricum</name>
    <dbReference type="NCBI Taxonomy" id="1230953"/>
    <lineage>
        <taxon>Bacteria</taxon>
        <taxon>Pseudomonadati</taxon>
        <taxon>Pseudomonadota</taxon>
        <taxon>Betaproteobacteria</taxon>
        <taxon>Burkholderiales</taxon>
        <taxon>Comamonadaceae</taxon>
        <taxon>Hydrogenophaga</taxon>
    </lineage>
</organism>
<name>A0ABQ6C8M0_9BURK</name>
<proteinExistence type="predicted"/>
<reference evidence="3" key="1">
    <citation type="journal article" date="2019" name="Int. J. Syst. Evol. Microbiol.">
        <title>The Global Catalogue of Microorganisms (GCM) 10K type strain sequencing project: providing services to taxonomists for standard genome sequencing and annotation.</title>
        <authorList>
            <consortium name="The Broad Institute Genomics Platform"/>
            <consortium name="The Broad Institute Genome Sequencing Center for Infectious Disease"/>
            <person name="Wu L."/>
            <person name="Ma J."/>
        </authorList>
    </citation>
    <scope>NUCLEOTIDE SEQUENCE [LARGE SCALE GENOMIC DNA]</scope>
    <source>
        <strain evidence="3">NBRC 109341</strain>
    </source>
</reference>
<evidence type="ECO:0000313" key="3">
    <source>
        <dbReference type="Proteomes" id="UP001156903"/>
    </source>
</evidence>
<comment type="caution">
    <text evidence="2">The sequence shown here is derived from an EMBL/GenBank/DDBJ whole genome shotgun (WGS) entry which is preliminary data.</text>
</comment>
<dbReference type="EMBL" id="BSPB01000056">
    <property type="protein sequence ID" value="GLS16400.1"/>
    <property type="molecule type" value="Genomic_DNA"/>
</dbReference>
<accession>A0ABQ6C8M0</accession>
<evidence type="ECO:0008006" key="4">
    <source>
        <dbReference type="Google" id="ProtNLM"/>
    </source>
</evidence>
<dbReference type="Proteomes" id="UP001156903">
    <property type="component" value="Unassembled WGS sequence"/>
</dbReference>
<feature type="region of interest" description="Disordered" evidence="1">
    <location>
        <begin position="1"/>
        <end position="20"/>
    </location>
</feature>